<reference evidence="1 2" key="1">
    <citation type="submission" date="2016-05" db="EMBL/GenBank/DDBJ databases">
        <title>A degradative enzymes factory behind the ericoid mycorrhizal symbiosis.</title>
        <authorList>
            <consortium name="DOE Joint Genome Institute"/>
            <person name="Martino E."/>
            <person name="Morin E."/>
            <person name="Grelet G."/>
            <person name="Kuo A."/>
            <person name="Kohler A."/>
            <person name="Daghino S."/>
            <person name="Barry K."/>
            <person name="Choi C."/>
            <person name="Cichocki N."/>
            <person name="Clum A."/>
            <person name="Copeland A."/>
            <person name="Hainaut M."/>
            <person name="Haridas S."/>
            <person name="Labutti K."/>
            <person name="Lindquist E."/>
            <person name="Lipzen A."/>
            <person name="Khouja H.-R."/>
            <person name="Murat C."/>
            <person name="Ohm R."/>
            <person name="Olson A."/>
            <person name="Spatafora J."/>
            <person name="Veneault-Fourrey C."/>
            <person name="Henrissat B."/>
            <person name="Grigoriev I."/>
            <person name="Martin F."/>
            <person name="Perotto S."/>
        </authorList>
    </citation>
    <scope>NUCLEOTIDE SEQUENCE [LARGE SCALE GENOMIC DNA]</scope>
    <source>
        <strain evidence="1 2">UAMH 7357</strain>
    </source>
</reference>
<accession>A0A2J6QNW5</accession>
<proteinExistence type="predicted"/>
<evidence type="ECO:0000313" key="1">
    <source>
        <dbReference type="EMBL" id="PMD27961.1"/>
    </source>
</evidence>
<protein>
    <submittedName>
        <fullName evidence="1">Uncharacterized protein</fullName>
    </submittedName>
</protein>
<dbReference type="OrthoDB" id="10567639at2759"/>
<keyword evidence="2" id="KW-1185">Reference proteome</keyword>
<dbReference type="Proteomes" id="UP000235672">
    <property type="component" value="Unassembled WGS sequence"/>
</dbReference>
<name>A0A2J6QNW5_9HELO</name>
<sequence length="1289" mass="137394">MVANLLDRGDLDAQEADDMSLPPAVTNVVEDGITQNWVDLVTFINLVEKNNNSFVPTANRPRLDPSFIPMLRWWFVSKDGKTPETTILASMLLNAFLNEYMVSELFVALPLNENGAAAFAADPLAAFKAGNTPQSAAAMLCLTLTNFRAKVIAPTASEYSAGRSLEVVTFYFELNLPPTGMSSTNATDLWTWTLPFSNDAWKRGNALLQHQAGSSLKVKMMWPLYQDATTFCQFAGDFTISRTSPVTLPVLGTMYATRGQPACYDIQFTGNNGQIPAMDLISIFSPTAELGTAMFSEFAASVNIPGVDLTTILKNDLVLRDAGLILRQHSNNLQSIAIEDMYGTISTSDVLHLATDLLPFPTSLQIPSNLPDLTVTMSNVTGSTSHKYSFAFSQTAAGLGTISFQVGLGPDGQTQFDIFAISQQNISVGDMLTKLSSGTILGQFEAASLFTNSLAGLYVPYVHLSFGPTTPYKASAGYSMQQLTLAVDLATDVPIPSGNPFVTLEGLSLEIIYGGAADGLPSDISVFGSAIVNLGGYDADCTFQVDHTGDEIAAFLDDDSTDTTGPTSSDSTGGFQGTIMLTIDFPNETPTVGAMVDGLLGEIPDASGLNSLTKNIPTQLLSILDSNVFEAVEFQIQNDATTGNKWQVVYFHVQARLEGLGDILNLLPGISFDVPVLDVYIAYPSDPAQKSYQVTLGSIISLQGGVCNIAANFDSPPPAFESLPNECLSVSLNTDYSHPGLPLGKLVTSFIGVTLDALDVNVQSLVPQQVQDTVNSITIDEAMIAFLNTGANGWKMKFVECQISSGQAPWSPFSEVNFQISQVSLHFSHDFGIAVLPADVTPATTQVELNATLAIKSLTINITFTYNSATSGWTFAFSSGQTIKLLDVIENAIDGLGFQIPPSISDEINNILVIDTNSFYIAYTAGNNKAPESFTFSNDGQITLFGIGVSNISVFCNRPSTGGSWSYTVSLALPNPCTPLADFGGPLFSFLSGIVIKDGQLAFFSGTTPAPQVVGPNVQLPDGVDSTKVVLSGKLFLGGNPFMQLISSIVQLDEIDICVLPQVVSISIPAASLGLNIMNVFKVDSFSFDIFAGGFGLGAKVEIDADWLSTTPITASFTLIIMDDGAFGADFQIMNITNPFGIPGIALQNASFSLVWLAEAMEPQSMSAGASLVVTEPGADQISGSFSLSMNEASPSSNYFKMNIMNLTLVNLVNTMTHGSCPTIFSKIDIGFKLLAIDLEPSALNFTFDADFYIFAIEGIVHAAVQISTGISFGANLDPVNIIDLIQIT</sequence>
<evidence type="ECO:0000313" key="2">
    <source>
        <dbReference type="Proteomes" id="UP000235672"/>
    </source>
</evidence>
<gene>
    <name evidence="1" type="ORF">NA56DRAFT_152649</name>
</gene>
<dbReference type="EMBL" id="KZ613465">
    <property type="protein sequence ID" value="PMD27961.1"/>
    <property type="molecule type" value="Genomic_DNA"/>
</dbReference>
<organism evidence="1 2">
    <name type="scientific">Hyaloscypha hepaticicola</name>
    <dbReference type="NCBI Taxonomy" id="2082293"/>
    <lineage>
        <taxon>Eukaryota</taxon>
        <taxon>Fungi</taxon>
        <taxon>Dikarya</taxon>
        <taxon>Ascomycota</taxon>
        <taxon>Pezizomycotina</taxon>
        <taxon>Leotiomycetes</taxon>
        <taxon>Helotiales</taxon>
        <taxon>Hyaloscyphaceae</taxon>
        <taxon>Hyaloscypha</taxon>
    </lineage>
</organism>